<dbReference type="EMBL" id="BAABEP010000007">
    <property type="protein sequence ID" value="GAA3720472.1"/>
    <property type="molecule type" value="Genomic_DNA"/>
</dbReference>
<proteinExistence type="predicted"/>
<evidence type="ECO:0000256" key="2">
    <source>
        <dbReference type="SAM" id="SignalP"/>
    </source>
</evidence>
<accession>A0ABP7EQW7</accession>
<protein>
    <submittedName>
        <fullName evidence="4">PepSY domain-containing protein</fullName>
    </submittedName>
</protein>
<feature type="chain" id="PRO_5047085538" evidence="2">
    <location>
        <begin position="26"/>
        <end position="197"/>
    </location>
</feature>
<keyword evidence="2" id="KW-0732">Signal</keyword>
<reference evidence="5" key="1">
    <citation type="journal article" date="2019" name="Int. J. Syst. Evol. Microbiol.">
        <title>The Global Catalogue of Microorganisms (GCM) 10K type strain sequencing project: providing services to taxonomists for standard genome sequencing and annotation.</title>
        <authorList>
            <consortium name="The Broad Institute Genomics Platform"/>
            <consortium name="The Broad Institute Genome Sequencing Center for Infectious Disease"/>
            <person name="Wu L."/>
            <person name="Ma J."/>
        </authorList>
    </citation>
    <scope>NUCLEOTIDE SEQUENCE [LARGE SCALE GENOMIC DNA]</scope>
    <source>
        <strain evidence="5">JCM 30846</strain>
    </source>
</reference>
<organism evidence="4 5">
    <name type="scientific">Streptomyces tremellae</name>
    <dbReference type="NCBI Taxonomy" id="1124239"/>
    <lineage>
        <taxon>Bacteria</taxon>
        <taxon>Bacillati</taxon>
        <taxon>Actinomycetota</taxon>
        <taxon>Actinomycetes</taxon>
        <taxon>Kitasatosporales</taxon>
        <taxon>Streptomycetaceae</taxon>
        <taxon>Streptomyces</taxon>
    </lineage>
</organism>
<evidence type="ECO:0000256" key="1">
    <source>
        <dbReference type="SAM" id="MobiDB-lite"/>
    </source>
</evidence>
<dbReference type="Proteomes" id="UP001499884">
    <property type="component" value="Unassembled WGS sequence"/>
</dbReference>
<evidence type="ECO:0000313" key="5">
    <source>
        <dbReference type="Proteomes" id="UP001499884"/>
    </source>
</evidence>
<evidence type="ECO:0000313" key="4">
    <source>
        <dbReference type="EMBL" id="GAA3720472.1"/>
    </source>
</evidence>
<keyword evidence="5" id="KW-1185">Reference proteome</keyword>
<dbReference type="InterPro" id="IPR025711">
    <property type="entry name" value="PepSY"/>
</dbReference>
<evidence type="ECO:0000259" key="3">
    <source>
        <dbReference type="Pfam" id="PF03413"/>
    </source>
</evidence>
<comment type="caution">
    <text evidence="4">The sequence shown here is derived from an EMBL/GenBank/DDBJ whole genome shotgun (WGS) entry which is preliminary data.</text>
</comment>
<feature type="domain" description="PepSY" evidence="3">
    <location>
        <begin position="61"/>
        <end position="112"/>
    </location>
</feature>
<dbReference type="RefSeq" id="WP_345643435.1">
    <property type="nucleotide sequence ID" value="NZ_BAABEP010000007.1"/>
</dbReference>
<feature type="region of interest" description="Disordered" evidence="1">
    <location>
        <begin position="32"/>
        <end position="61"/>
    </location>
</feature>
<feature type="signal peptide" evidence="2">
    <location>
        <begin position="1"/>
        <end position="25"/>
    </location>
</feature>
<name>A0ABP7EQW7_9ACTN</name>
<gene>
    <name evidence="4" type="ORF">GCM10023082_17350</name>
</gene>
<sequence>MKRNLVVAALAAAVVAGGGTYSAMALTGSGGGTAHPAAGAPRAGDRPAGGVPAAAGGPREADDAARAALRTHPGTVVSVEREDGGLWEVELRTAGRGEARELDLDAATGAVRTDERDPGDDGEGLAALADARLTAADAARAARSSVPGTVTSVELDDHRAHTWEATVRSADGRVHDLGIDTRSGAATIRHTAPTADD</sequence>
<feature type="compositionally biased region" description="Low complexity" evidence="1">
    <location>
        <begin position="34"/>
        <end position="58"/>
    </location>
</feature>
<dbReference type="Pfam" id="PF03413">
    <property type="entry name" value="PepSY"/>
    <property type="match status" value="1"/>
</dbReference>
<dbReference type="Gene3D" id="3.10.450.40">
    <property type="match status" value="2"/>
</dbReference>